<comment type="caution">
    <text evidence="3">The sequence shown here is derived from an EMBL/GenBank/DDBJ whole genome shotgun (WGS) entry which is preliminary data.</text>
</comment>
<sequence length="342" mass="37853">MLKGGLIGCGFFAHNHLHAWQEIDGVTITALCDRDEARLKQAGERFGVSRLYTDAAQMIARETLDFVDIATTVKTHRPLVELAASAGLPVICQKPFAENLIDARAMVDTCERAGVTLMVHENFRWQAPLRAVRALLDIGRIGEVFWGRVSFRSAYDVFSGQPYLATSDRFIIEDLGIHMLDIARFLFGDVSHLSAATRTVNPRIRGEDVATMLMVHESGVNSICDCSYATSLQEELFPQTLLEIDGSRGTIRLSANYELTIHSEGVTEKHMVTPVLHDWASRPWHNIQESVYNIQQHWVACLASQRAPETSGRDNLKTMALVAAAYQSAADNLASVDVKAVA</sequence>
<organism evidence="3 4">
    <name type="scientific">Phyllobacterium sophorae</name>
    <dbReference type="NCBI Taxonomy" id="1520277"/>
    <lineage>
        <taxon>Bacteria</taxon>
        <taxon>Pseudomonadati</taxon>
        <taxon>Pseudomonadota</taxon>
        <taxon>Alphaproteobacteria</taxon>
        <taxon>Hyphomicrobiales</taxon>
        <taxon>Phyllobacteriaceae</taxon>
        <taxon>Phyllobacterium</taxon>
    </lineage>
</organism>
<name>A0A2P7BG01_9HYPH</name>
<dbReference type="Pfam" id="PF01408">
    <property type="entry name" value="GFO_IDH_MocA"/>
    <property type="match status" value="1"/>
</dbReference>
<dbReference type="Proteomes" id="UP000241764">
    <property type="component" value="Unassembled WGS sequence"/>
</dbReference>
<dbReference type="PANTHER" id="PTHR43708">
    <property type="entry name" value="CONSERVED EXPRESSED OXIDOREDUCTASE (EUROFUNG)"/>
    <property type="match status" value="1"/>
</dbReference>
<proteinExistence type="predicted"/>
<dbReference type="RefSeq" id="WP_106663768.1">
    <property type="nucleotide sequence ID" value="NZ_PGGM01000003.1"/>
</dbReference>
<dbReference type="SUPFAM" id="SSF55347">
    <property type="entry name" value="Glyceraldehyde-3-phosphate dehydrogenase-like, C-terminal domain"/>
    <property type="match status" value="1"/>
</dbReference>
<feature type="domain" description="Gfo/Idh/MocA-like oxidoreductase N-terminal" evidence="1">
    <location>
        <begin position="4"/>
        <end position="119"/>
    </location>
</feature>
<keyword evidence="4" id="KW-1185">Reference proteome</keyword>
<dbReference type="Pfam" id="PF22725">
    <property type="entry name" value="GFO_IDH_MocA_C3"/>
    <property type="match status" value="1"/>
</dbReference>
<protein>
    <submittedName>
        <fullName evidence="3">Oxidoreductase</fullName>
    </submittedName>
</protein>
<dbReference type="Gene3D" id="3.40.50.720">
    <property type="entry name" value="NAD(P)-binding Rossmann-like Domain"/>
    <property type="match status" value="1"/>
</dbReference>
<accession>A0A2P7BG01</accession>
<dbReference type="OrthoDB" id="9792935at2"/>
<dbReference type="InterPro" id="IPR051317">
    <property type="entry name" value="Gfo/Idh/MocA_oxidoreduct"/>
</dbReference>
<dbReference type="InterPro" id="IPR000683">
    <property type="entry name" value="Gfo/Idh/MocA-like_OxRdtase_N"/>
</dbReference>
<evidence type="ECO:0000313" key="3">
    <source>
        <dbReference type="EMBL" id="PSH65352.1"/>
    </source>
</evidence>
<evidence type="ECO:0000259" key="1">
    <source>
        <dbReference type="Pfam" id="PF01408"/>
    </source>
</evidence>
<evidence type="ECO:0000313" key="4">
    <source>
        <dbReference type="Proteomes" id="UP000241764"/>
    </source>
</evidence>
<evidence type="ECO:0000259" key="2">
    <source>
        <dbReference type="Pfam" id="PF22725"/>
    </source>
</evidence>
<dbReference type="GO" id="GO:0000166">
    <property type="term" value="F:nucleotide binding"/>
    <property type="evidence" value="ECO:0007669"/>
    <property type="project" value="InterPro"/>
</dbReference>
<dbReference type="SUPFAM" id="SSF51735">
    <property type="entry name" value="NAD(P)-binding Rossmann-fold domains"/>
    <property type="match status" value="1"/>
</dbReference>
<feature type="domain" description="GFO/IDH/MocA-like oxidoreductase" evidence="2">
    <location>
        <begin position="130"/>
        <end position="252"/>
    </location>
</feature>
<dbReference type="AlphaFoldDB" id="A0A2P7BG01"/>
<dbReference type="PANTHER" id="PTHR43708:SF8">
    <property type="entry name" value="OXIDOREDUCTASE"/>
    <property type="match status" value="1"/>
</dbReference>
<dbReference type="InterPro" id="IPR036291">
    <property type="entry name" value="NAD(P)-bd_dom_sf"/>
</dbReference>
<dbReference type="InterPro" id="IPR055170">
    <property type="entry name" value="GFO_IDH_MocA-like_dom"/>
</dbReference>
<gene>
    <name evidence="3" type="ORF">CU103_10170</name>
</gene>
<reference evidence="4" key="1">
    <citation type="submission" date="2017-11" db="EMBL/GenBank/DDBJ databases">
        <authorList>
            <person name="Kuznetsova I."/>
            <person name="Sazanova A."/>
            <person name="Chirak E."/>
            <person name="Safronova V."/>
            <person name="Willems A."/>
        </authorList>
    </citation>
    <scope>NUCLEOTIDE SEQUENCE [LARGE SCALE GENOMIC DNA]</scope>
    <source>
        <strain evidence="4">CCBAU 03422</strain>
    </source>
</reference>
<dbReference type="EMBL" id="PGGM01000003">
    <property type="protein sequence ID" value="PSH65352.1"/>
    <property type="molecule type" value="Genomic_DNA"/>
</dbReference>
<dbReference type="Gene3D" id="3.30.360.10">
    <property type="entry name" value="Dihydrodipicolinate Reductase, domain 2"/>
    <property type="match status" value="1"/>
</dbReference>